<reference evidence="5 6" key="1">
    <citation type="submission" date="2014-03" db="EMBL/GenBank/DDBJ databases">
        <title>Draft Genome Sequence of Actibacterium mucosum KCTC 23349, a Marine Alphaproteobacterium with Complex Ionic Requirements Isolated from Mediterranean Seawater at Malvarrosa Beach, Valencia, Spain.</title>
        <authorList>
            <person name="Arahal D.R."/>
            <person name="Shao Z."/>
            <person name="Lai Q."/>
            <person name="Pujalte M.J."/>
        </authorList>
    </citation>
    <scope>NUCLEOTIDE SEQUENCE [LARGE SCALE GENOMIC DNA]</scope>
    <source>
        <strain evidence="5 6">KCTC 23349</strain>
    </source>
</reference>
<dbReference type="InterPro" id="IPR051011">
    <property type="entry name" value="Metal_resp_trans_reg"/>
</dbReference>
<dbReference type="AlphaFoldDB" id="A0A037ZLC3"/>
<dbReference type="Pfam" id="PF12840">
    <property type="entry name" value="HTH_20"/>
    <property type="match status" value="1"/>
</dbReference>
<evidence type="ECO:0000256" key="3">
    <source>
        <dbReference type="ARBA" id="ARBA00023163"/>
    </source>
</evidence>
<keyword evidence="2" id="KW-0238">DNA-binding</keyword>
<protein>
    <submittedName>
        <fullName evidence="5">ArsR family transcriptional regulator</fullName>
    </submittedName>
</protein>
<evidence type="ECO:0000256" key="1">
    <source>
        <dbReference type="ARBA" id="ARBA00023015"/>
    </source>
</evidence>
<keyword evidence="1" id="KW-0805">Transcription regulation</keyword>
<evidence type="ECO:0000313" key="6">
    <source>
        <dbReference type="Proteomes" id="UP000026249"/>
    </source>
</evidence>
<feature type="domain" description="HTH arsR-type" evidence="4">
    <location>
        <begin position="1"/>
        <end position="95"/>
    </location>
</feature>
<dbReference type="GO" id="GO:0003677">
    <property type="term" value="F:DNA binding"/>
    <property type="evidence" value="ECO:0007669"/>
    <property type="project" value="UniProtKB-KW"/>
</dbReference>
<dbReference type="Proteomes" id="UP000026249">
    <property type="component" value="Unassembled WGS sequence"/>
</dbReference>
<evidence type="ECO:0000256" key="2">
    <source>
        <dbReference type="ARBA" id="ARBA00023125"/>
    </source>
</evidence>
<keyword evidence="6" id="KW-1185">Reference proteome</keyword>
<dbReference type="RefSeq" id="WP_035256413.1">
    <property type="nucleotide sequence ID" value="NZ_JFKE01000002.1"/>
</dbReference>
<dbReference type="InterPro" id="IPR011991">
    <property type="entry name" value="ArsR-like_HTH"/>
</dbReference>
<dbReference type="SUPFAM" id="SSF46785">
    <property type="entry name" value="Winged helix' DNA-binding domain"/>
    <property type="match status" value="1"/>
</dbReference>
<organism evidence="5 6">
    <name type="scientific">Actibacterium mucosum KCTC 23349</name>
    <dbReference type="NCBI Taxonomy" id="1454373"/>
    <lineage>
        <taxon>Bacteria</taxon>
        <taxon>Pseudomonadati</taxon>
        <taxon>Pseudomonadota</taxon>
        <taxon>Alphaproteobacteria</taxon>
        <taxon>Rhodobacterales</taxon>
        <taxon>Roseobacteraceae</taxon>
        <taxon>Actibacterium</taxon>
    </lineage>
</organism>
<dbReference type="PROSITE" id="PS50987">
    <property type="entry name" value="HTH_ARSR_2"/>
    <property type="match status" value="1"/>
</dbReference>
<dbReference type="PRINTS" id="PR00778">
    <property type="entry name" value="HTHARSR"/>
</dbReference>
<dbReference type="InterPro" id="IPR036390">
    <property type="entry name" value="WH_DNA-bd_sf"/>
</dbReference>
<dbReference type="CDD" id="cd00090">
    <property type="entry name" value="HTH_ARSR"/>
    <property type="match status" value="1"/>
</dbReference>
<sequence length="103" mass="10643">MDDAGALKAFAALAGADRLAIVKLLVEAGPDGLNAGEIARLLGAAPSRASFHLSTLAETGMVSATKQARTVTYRIDFAVMAGLVQFLMEDCCKGAPQVRDCCG</sequence>
<dbReference type="EMBL" id="JFKE01000002">
    <property type="protein sequence ID" value="KAJ56404.1"/>
    <property type="molecule type" value="Genomic_DNA"/>
</dbReference>
<dbReference type="InterPro" id="IPR001845">
    <property type="entry name" value="HTH_ArsR_DNA-bd_dom"/>
</dbReference>
<accession>A0A037ZLC3</accession>
<proteinExistence type="predicted"/>
<comment type="caution">
    <text evidence="5">The sequence shown here is derived from an EMBL/GenBank/DDBJ whole genome shotgun (WGS) entry which is preliminary data.</text>
</comment>
<dbReference type="Gene3D" id="1.10.10.10">
    <property type="entry name" value="Winged helix-like DNA-binding domain superfamily/Winged helix DNA-binding domain"/>
    <property type="match status" value="1"/>
</dbReference>
<keyword evidence="3" id="KW-0804">Transcription</keyword>
<dbReference type="STRING" id="1454373.ACMU_05525"/>
<dbReference type="SMART" id="SM00418">
    <property type="entry name" value="HTH_ARSR"/>
    <property type="match status" value="1"/>
</dbReference>
<dbReference type="PANTHER" id="PTHR43132">
    <property type="entry name" value="ARSENICAL RESISTANCE OPERON REPRESSOR ARSR-RELATED"/>
    <property type="match status" value="1"/>
</dbReference>
<evidence type="ECO:0000259" key="4">
    <source>
        <dbReference type="PROSITE" id="PS50987"/>
    </source>
</evidence>
<gene>
    <name evidence="5" type="ORF">ACMU_05525</name>
</gene>
<dbReference type="InterPro" id="IPR036388">
    <property type="entry name" value="WH-like_DNA-bd_sf"/>
</dbReference>
<dbReference type="NCBIfam" id="NF033788">
    <property type="entry name" value="HTH_metalloreg"/>
    <property type="match status" value="1"/>
</dbReference>
<name>A0A037ZLC3_9RHOB</name>
<dbReference type="GO" id="GO:0003700">
    <property type="term" value="F:DNA-binding transcription factor activity"/>
    <property type="evidence" value="ECO:0007669"/>
    <property type="project" value="InterPro"/>
</dbReference>
<evidence type="ECO:0000313" key="5">
    <source>
        <dbReference type="EMBL" id="KAJ56404.1"/>
    </source>
</evidence>
<dbReference type="OrthoDB" id="9804742at2"/>
<dbReference type="PANTHER" id="PTHR43132:SF2">
    <property type="entry name" value="ARSENICAL RESISTANCE OPERON REPRESSOR ARSR-RELATED"/>
    <property type="match status" value="1"/>
</dbReference>